<accession>A0A8H6Z053</accession>
<dbReference type="Proteomes" id="UP000623467">
    <property type="component" value="Unassembled WGS sequence"/>
</dbReference>
<dbReference type="InterPro" id="IPR008271">
    <property type="entry name" value="Ser/Thr_kinase_AS"/>
</dbReference>
<dbReference type="SUPFAM" id="SSF56112">
    <property type="entry name" value="Protein kinase-like (PK-like)"/>
    <property type="match status" value="1"/>
</dbReference>
<reference evidence="2" key="1">
    <citation type="submission" date="2020-05" db="EMBL/GenBank/DDBJ databases">
        <title>Mycena genomes resolve the evolution of fungal bioluminescence.</title>
        <authorList>
            <person name="Tsai I.J."/>
        </authorList>
    </citation>
    <scope>NUCLEOTIDE SEQUENCE</scope>
    <source>
        <strain evidence="2">160909Yilan</strain>
    </source>
</reference>
<dbReference type="PROSITE" id="PS50011">
    <property type="entry name" value="PROTEIN_KINASE_DOM"/>
    <property type="match status" value="1"/>
</dbReference>
<dbReference type="GO" id="GO:0004674">
    <property type="term" value="F:protein serine/threonine kinase activity"/>
    <property type="evidence" value="ECO:0007669"/>
    <property type="project" value="TreeGrafter"/>
</dbReference>
<comment type="caution">
    <text evidence="2">The sequence shown here is derived from an EMBL/GenBank/DDBJ whole genome shotgun (WGS) entry which is preliminary data.</text>
</comment>
<dbReference type="InterPro" id="IPR000719">
    <property type="entry name" value="Prot_kinase_dom"/>
</dbReference>
<evidence type="ECO:0000313" key="2">
    <source>
        <dbReference type="EMBL" id="KAF7367939.1"/>
    </source>
</evidence>
<keyword evidence="3" id="KW-1185">Reference proteome</keyword>
<proteinExistence type="predicted"/>
<dbReference type="EMBL" id="JACAZH010000005">
    <property type="protein sequence ID" value="KAF7367939.1"/>
    <property type="molecule type" value="Genomic_DNA"/>
</dbReference>
<dbReference type="AlphaFoldDB" id="A0A8H6Z053"/>
<dbReference type="PROSITE" id="PS00108">
    <property type="entry name" value="PROTEIN_KINASE_ST"/>
    <property type="match status" value="1"/>
</dbReference>
<dbReference type="InterPro" id="IPR051681">
    <property type="entry name" value="Ser/Thr_Kinases-Pseudokinases"/>
</dbReference>
<keyword evidence="2" id="KW-0418">Kinase</keyword>
<dbReference type="InterPro" id="IPR001245">
    <property type="entry name" value="Ser-Thr/Tyr_kinase_cat_dom"/>
</dbReference>
<dbReference type="Pfam" id="PF07714">
    <property type="entry name" value="PK_Tyr_Ser-Thr"/>
    <property type="match status" value="1"/>
</dbReference>
<dbReference type="SMART" id="SM00220">
    <property type="entry name" value="S_TKc"/>
    <property type="match status" value="1"/>
</dbReference>
<dbReference type="GO" id="GO:0005524">
    <property type="term" value="F:ATP binding"/>
    <property type="evidence" value="ECO:0007669"/>
    <property type="project" value="InterPro"/>
</dbReference>
<dbReference type="OrthoDB" id="4062651at2759"/>
<dbReference type="PANTHER" id="PTHR44329">
    <property type="entry name" value="SERINE/THREONINE-PROTEIN KINASE TNNI3K-RELATED"/>
    <property type="match status" value="1"/>
</dbReference>
<sequence>MSLPLLDGWTSSSVIKAPTTSFLARRETAAQQLLDLLQDLLDYDSDFAFISRRRLFTALRRLSRASGLHPRCFPLSDLELGTHVAGGSFGDVYKGSLRGQGVAIKIMRVFNKRDIDIAVQNFGQEAVIWRQLSHPNLLPFFGLYYFNERLCLVSPWMENGDIQTFFKNHPCSTERRISFILDVALGLEHLCGKDVVHGDLKAANILVTSSLRACITDFGLSSTATAFSSLQMTNSSIRSRGGTVRYQAPELLRGGHNNSESDVYAFAYVAYELLTGKPPFAELRLDSAVITKVLSGSRPSATADCANDPRLKGLWVLIQDSWQEQPELRPTAAQLVLRLLGPDIQATTTQGTDWDETFTSRFRRSVQPRHPLPTVAEIERMIFWRRFVLVTLI</sequence>
<feature type="domain" description="Protein kinase" evidence="1">
    <location>
        <begin position="78"/>
        <end position="344"/>
    </location>
</feature>
<protein>
    <submittedName>
        <fullName evidence="2">Protein kinase domain-containing protein</fullName>
    </submittedName>
</protein>
<organism evidence="2 3">
    <name type="scientific">Mycena sanguinolenta</name>
    <dbReference type="NCBI Taxonomy" id="230812"/>
    <lineage>
        <taxon>Eukaryota</taxon>
        <taxon>Fungi</taxon>
        <taxon>Dikarya</taxon>
        <taxon>Basidiomycota</taxon>
        <taxon>Agaricomycotina</taxon>
        <taxon>Agaricomycetes</taxon>
        <taxon>Agaricomycetidae</taxon>
        <taxon>Agaricales</taxon>
        <taxon>Marasmiineae</taxon>
        <taxon>Mycenaceae</taxon>
        <taxon>Mycena</taxon>
    </lineage>
</organism>
<name>A0A8H6Z053_9AGAR</name>
<gene>
    <name evidence="2" type="ORF">MSAN_00858900</name>
</gene>
<evidence type="ECO:0000259" key="1">
    <source>
        <dbReference type="PROSITE" id="PS50011"/>
    </source>
</evidence>
<keyword evidence="2" id="KW-0808">Transferase</keyword>
<dbReference type="InterPro" id="IPR011009">
    <property type="entry name" value="Kinase-like_dom_sf"/>
</dbReference>
<dbReference type="Gene3D" id="1.10.510.10">
    <property type="entry name" value="Transferase(Phosphotransferase) domain 1"/>
    <property type="match status" value="1"/>
</dbReference>
<evidence type="ECO:0000313" key="3">
    <source>
        <dbReference type="Proteomes" id="UP000623467"/>
    </source>
</evidence>